<protein>
    <submittedName>
        <fullName evidence="2">Uncharacterized protein</fullName>
    </submittedName>
</protein>
<evidence type="ECO:0000313" key="2">
    <source>
        <dbReference type="EMBL" id="TWW62042.1"/>
    </source>
</evidence>
<sequence>MAGEGDVRASRLVIRVAFMAGSGLWENVNRNAAFECISSALTQQSYADSKPKTLSELLSIQQDMESYQQDRKQLRAWKKLKAVLQSWKQTSGRYDQSEKAAVCQEMKELEERIARLSAELAKEKPRILLHAERIQHLQTVLRRHSVLTASH</sequence>
<name>A0A5C6N3F5_9TELE</name>
<dbReference type="Proteomes" id="UP000324091">
    <property type="component" value="Chromosome 4"/>
</dbReference>
<proteinExistence type="predicted"/>
<feature type="coiled-coil region" evidence="1">
    <location>
        <begin position="99"/>
        <end position="126"/>
    </location>
</feature>
<evidence type="ECO:0000256" key="1">
    <source>
        <dbReference type="SAM" id="Coils"/>
    </source>
</evidence>
<keyword evidence="1" id="KW-0175">Coiled coil</keyword>
<dbReference type="EMBL" id="RHFK02000017">
    <property type="protein sequence ID" value="TWW62042.1"/>
    <property type="molecule type" value="Genomic_DNA"/>
</dbReference>
<keyword evidence="3" id="KW-1185">Reference proteome</keyword>
<dbReference type="AlphaFoldDB" id="A0A5C6N3F5"/>
<reference evidence="2 3" key="1">
    <citation type="submission" date="2019-04" db="EMBL/GenBank/DDBJ databases">
        <title>Chromosome genome assembly for Takifugu flavidus.</title>
        <authorList>
            <person name="Xiao S."/>
        </authorList>
    </citation>
    <scope>NUCLEOTIDE SEQUENCE [LARGE SCALE GENOMIC DNA]</scope>
    <source>
        <strain evidence="2">HTHZ2018</strain>
        <tissue evidence="2">Muscle</tissue>
    </source>
</reference>
<organism evidence="2 3">
    <name type="scientific">Takifugu flavidus</name>
    <name type="common">sansaifugu</name>
    <dbReference type="NCBI Taxonomy" id="433684"/>
    <lineage>
        <taxon>Eukaryota</taxon>
        <taxon>Metazoa</taxon>
        <taxon>Chordata</taxon>
        <taxon>Craniata</taxon>
        <taxon>Vertebrata</taxon>
        <taxon>Euteleostomi</taxon>
        <taxon>Actinopterygii</taxon>
        <taxon>Neopterygii</taxon>
        <taxon>Teleostei</taxon>
        <taxon>Neoteleostei</taxon>
        <taxon>Acanthomorphata</taxon>
        <taxon>Eupercaria</taxon>
        <taxon>Tetraodontiformes</taxon>
        <taxon>Tetradontoidea</taxon>
        <taxon>Tetraodontidae</taxon>
        <taxon>Takifugu</taxon>
    </lineage>
</organism>
<comment type="caution">
    <text evidence="2">The sequence shown here is derived from an EMBL/GenBank/DDBJ whole genome shotgun (WGS) entry which is preliminary data.</text>
</comment>
<gene>
    <name evidence="2" type="ORF">D4764_04G0006890</name>
</gene>
<evidence type="ECO:0000313" key="3">
    <source>
        <dbReference type="Proteomes" id="UP000324091"/>
    </source>
</evidence>
<accession>A0A5C6N3F5</accession>